<reference evidence="2" key="1">
    <citation type="journal article" date="2014" name="Genome Biol. Evol.">
        <title>Pangenome evidence for extensive interdomain horizontal transfer affecting lineage core and shell genes in uncultured planktonic thaumarchaeota and euryarchaeota.</title>
        <authorList>
            <person name="Deschamps P."/>
            <person name="Zivanovic Y."/>
            <person name="Moreira D."/>
            <person name="Rodriguez-Valera F."/>
            <person name="Lopez-Garcia P."/>
        </authorList>
    </citation>
    <scope>NUCLEOTIDE SEQUENCE</scope>
</reference>
<dbReference type="InterPro" id="IPR027417">
    <property type="entry name" value="P-loop_NTPase"/>
</dbReference>
<dbReference type="SUPFAM" id="SSF52540">
    <property type="entry name" value="P-loop containing nucleoside triphosphate hydrolases"/>
    <property type="match status" value="1"/>
</dbReference>
<dbReference type="SUPFAM" id="SSF46785">
    <property type="entry name" value="Winged helix' DNA-binding domain"/>
    <property type="match status" value="1"/>
</dbReference>
<dbReference type="Pfam" id="PF20703">
    <property type="entry name" value="nSTAND1"/>
    <property type="match status" value="1"/>
</dbReference>
<protein>
    <recommendedName>
        <fullName evidence="1">HTH marR-type domain-containing protein</fullName>
    </recommendedName>
</protein>
<evidence type="ECO:0000313" key="2">
    <source>
        <dbReference type="EMBL" id="AIF02239.1"/>
    </source>
</evidence>
<name>A0A075GES7_9EURY</name>
<dbReference type="Gene3D" id="1.10.10.10">
    <property type="entry name" value="Winged helix-like DNA-binding domain superfamily/Winged helix DNA-binding domain"/>
    <property type="match status" value="1"/>
</dbReference>
<dbReference type="InterPro" id="IPR036388">
    <property type="entry name" value="WH-like_DNA-bd_sf"/>
</dbReference>
<dbReference type="InterPro" id="IPR000835">
    <property type="entry name" value="HTH_MarR-typ"/>
</dbReference>
<dbReference type="GO" id="GO:0003700">
    <property type="term" value="F:DNA-binding transcription factor activity"/>
    <property type="evidence" value="ECO:0007669"/>
    <property type="project" value="InterPro"/>
</dbReference>
<proteinExistence type="predicted"/>
<dbReference type="InterPro" id="IPR049052">
    <property type="entry name" value="nSTAND1"/>
</dbReference>
<feature type="domain" description="HTH marR-type" evidence="1">
    <location>
        <begin position="1"/>
        <end position="139"/>
    </location>
</feature>
<organism evidence="2">
    <name type="scientific">uncultured marine group II/III euryarchaeote KM3_155_G07</name>
    <dbReference type="NCBI Taxonomy" id="1457898"/>
    <lineage>
        <taxon>Archaea</taxon>
        <taxon>Methanobacteriati</taxon>
        <taxon>Methanobacteriota</taxon>
        <taxon>environmental samples</taxon>
    </lineage>
</organism>
<dbReference type="EMBL" id="KF900644">
    <property type="protein sequence ID" value="AIF02239.1"/>
    <property type="molecule type" value="Genomic_DNA"/>
</dbReference>
<dbReference type="InterPro" id="IPR036390">
    <property type="entry name" value="WH_DNA-bd_sf"/>
</dbReference>
<accession>A0A075GES7</accession>
<dbReference type="Gene3D" id="3.40.50.300">
    <property type="entry name" value="P-loop containing nucleotide triphosphate hydrolases"/>
    <property type="match status" value="1"/>
</dbReference>
<sequence length="741" mass="80909">MNPRLLSGSVFPESQARLLRVLATFPKALEDAWDVPRGLSLPGLADTLGVVRSALNPPLKAMESEGLVFTRQAHVIGGGHRKRSVIHLTDEGRQIAETLAPIEAEVGKPIGEILGSAPDLVAIHGRDEELEGLVSEVSPGATLQLVGLPGIGKTSLLRALGEVVAEKGWTIRWATVETHHDVGRLMSELLDGKDAPKDGSAALTALRSLPAKTLLIVDELQSVHSRHQDAVNSLLNSVAADDEITLAIGCRAPSPIDAGKVVKVDEIGEEAARSLLPEDLDKEVCERVVGALGGHPLALKLWEPGDALPEADDRIQAFIQSDVIERLESDALATMDELAAAPRPLYAEQLSNDEGVAPLDEAALLRWSVESLELQHLIRNVRRTMWSDEEAKQIHSAAASHWESRSEPGARIHEAHHLIQAADESEAVDLVERMESGIDGMLRIDSAATAAIIDDAIQALPTAHRLKMLSAKVAIERGEGEIAEKVMDRIPETERDEVDWALLSARIARLRSRYDEAKKLENEALEVADPARAARIRLNSLVLRYDDRLPGPLDEKERKSIGDSLASYSPAKLDSTRRKAALVTIAAMRHSLALDENDAATAAQIRADLAPTTDPDDPLIEELAARAALSLGGDATRIRSLISRTRHPLRKSALGLLLVRYEFENEEATSGQTLEQVLSPTDLGTAAARRLSATHWYWRGRLEKSQRIKCWQEALHRYGMAECSNAYSQLTRLLHDEMRKI</sequence>
<evidence type="ECO:0000259" key="1">
    <source>
        <dbReference type="PROSITE" id="PS50995"/>
    </source>
</evidence>
<dbReference type="AlphaFoldDB" id="A0A075GES7"/>
<dbReference type="PROSITE" id="PS50995">
    <property type="entry name" value="HTH_MARR_2"/>
    <property type="match status" value="1"/>
</dbReference>